<dbReference type="Proteomes" id="UP000240912">
    <property type="component" value="Unassembled WGS sequence"/>
</dbReference>
<dbReference type="OrthoDB" id="1049480at2"/>
<evidence type="ECO:0000256" key="1">
    <source>
        <dbReference type="SAM" id="Phobius"/>
    </source>
</evidence>
<feature type="transmembrane region" description="Helical" evidence="1">
    <location>
        <begin position="32"/>
        <end position="53"/>
    </location>
</feature>
<evidence type="ECO:0000313" key="2">
    <source>
        <dbReference type="EMBL" id="PST84741.1"/>
    </source>
</evidence>
<reference evidence="2 3" key="1">
    <citation type="submission" date="2018-03" db="EMBL/GenBank/DDBJ databases">
        <authorList>
            <person name="Keele B.F."/>
        </authorList>
    </citation>
    <scope>NUCLEOTIDE SEQUENCE [LARGE SCALE GENOMIC DNA]</scope>
    <source>
        <strain evidence="2 3">YL28-9</strain>
    </source>
</reference>
<accession>A0A2T3HQR7</accession>
<keyword evidence="1" id="KW-0812">Transmembrane</keyword>
<feature type="transmembrane region" description="Helical" evidence="1">
    <location>
        <begin position="192"/>
        <end position="215"/>
    </location>
</feature>
<keyword evidence="1" id="KW-0472">Membrane</keyword>
<evidence type="ECO:0000313" key="3">
    <source>
        <dbReference type="Proteomes" id="UP000240912"/>
    </source>
</evidence>
<comment type="caution">
    <text evidence="2">The sequence shown here is derived from an EMBL/GenBank/DDBJ whole genome shotgun (WGS) entry which is preliminary data.</text>
</comment>
<dbReference type="RefSeq" id="WP_107212806.1">
    <property type="nucleotide sequence ID" value="NZ_KZ686268.1"/>
</dbReference>
<proteinExistence type="predicted"/>
<keyword evidence="1" id="KW-1133">Transmembrane helix</keyword>
<gene>
    <name evidence="2" type="ORF">C7T94_01015</name>
</gene>
<sequence>MRAQKIDLRKNRDFGELVNDSFLFLRQNFKSLVRIFFMYCGLFVVGGMIAMIFQQIKNVSYYNGVLTQKRNPGPFDMFSQFGFEYVLALLSMWVSFTLMTVSVVSFMALYAENDKTIPTNEQLWQRIKETFLRTLGSSVVWFILLLVGSVLCVVPGVYLFPVCSLFYVVLITEKCSFGEAWTKSFRLIKNNWWMVFGVLFVMYVIVYFSTTLITLPTTIMTLVGVLGESSPRISLTFSIIGTVLQFVCQVFLILPTIASCLVFYSLSEHKDGAGLLERIAAFQQAGNAADERPESY</sequence>
<feature type="transmembrane region" description="Helical" evidence="1">
    <location>
        <begin position="85"/>
        <end position="110"/>
    </location>
</feature>
<organism evidence="2 3">
    <name type="scientific">Pedobacter yulinensis</name>
    <dbReference type="NCBI Taxonomy" id="2126353"/>
    <lineage>
        <taxon>Bacteria</taxon>
        <taxon>Pseudomonadati</taxon>
        <taxon>Bacteroidota</taxon>
        <taxon>Sphingobacteriia</taxon>
        <taxon>Sphingobacteriales</taxon>
        <taxon>Sphingobacteriaceae</taxon>
        <taxon>Pedobacter</taxon>
    </lineage>
</organism>
<dbReference type="EMBL" id="PYLS01000001">
    <property type="protein sequence ID" value="PST84741.1"/>
    <property type="molecule type" value="Genomic_DNA"/>
</dbReference>
<protein>
    <recommendedName>
        <fullName evidence="4">Glycerophosphoryl diester phosphodiesterase membrane domain-containing protein</fullName>
    </recommendedName>
</protein>
<dbReference type="AlphaFoldDB" id="A0A2T3HQR7"/>
<keyword evidence="3" id="KW-1185">Reference proteome</keyword>
<name>A0A2T3HQR7_9SPHI</name>
<evidence type="ECO:0008006" key="4">
    <source>
        <dbReference type="Google" id="ProtNLM"/>
    </source>
</evidence>
<feature type="transmembrane region" description="Helical" evidence="1">
    <location>
        <begin position="235"/>
        <end position="264"/>
    </location>
</feature>